<dbReference type="Proteomes" id="UP001231109">
    <property type="component" value="Unassembled WGS sequence"/>
</dbReference>
<gene>
    <name evidence="2" type="ORF">ORJ04_12810</name>
</gene>
<feature type="compositionally biased region" description="Basic and acidic residues" evidence="1">
    <location>
        <begin position="20"/>
        <end position="53"/>
    </location>
</feature>
<dbReference type="RefSeq" id="WP_305976306.1">
    <property type="nucleotide sequence ID" value="NZ_JAPJDZ010000031.1"/>
</dbReference>
<evidence type="ECO:0000313" key="2">
    <source>
        <dbReference type="EMBL" id="MDP5136831.1"/>
    </source>
</evidence>
<dbReference type="Pfam" id="PF12118">
    <property type="entry name" value="SprA-related"/>
    <property type="match status" value="1"/>
</dbReference>
<name>A0ABT9I1M1_9GAMM</name>
<dbReference type="GO" id="GO:0008237">
    <property type="term" value="F:metallopeptidase activity"/>
    <property type="evidence" value="ECO:0007669"/>
    <property type="project" value="UniProtKB-KW"/>
</dbReference>
<comment type="caution">
    <text evidence="2">The sequence shown here is derived from an EMBL/GenBank/DDBJ whole genome shotgun (WGS) entry which is preliminary data.</text>
</comment>
<protein>
    <submittedName>
        <fullName evidence="2">Metalloprotease CJM1_0395 family protein</fullName>
    </submittedName>
</protein>
<feature type="compositionally biased region" description="Low complexity" evidence="1">
    <location>
        <begin position="231"/>
        <end position="249"/>
    </location>
</feature>
<keyword evidence="3" id="KW-1185">Reference proteome</keyword>
<evidence type="ECO:0000256" key="1">
    <source>
        <dbReference type="SAM" id="MobiDB-lite"/>
    </source>
</evidence>
<feature type="compositionally biased region" description="Polar residues" evidence="1">
    <location>
        <begin position="1"/>
        <end position="16"/>
    </location>
</feature>
<feature type="region of interest" description="Disordered" evidence="1">
    <location>
        <begin position="226"/>
        <end position="259"/>
    </location>
</feature>
<accession>A0ABT9I1M1</accession>
<dbReference type="EMBL" id="JAPJDZ010000031">
    <property type="protein sequence ID" value="MDP5136831.1"/>
    <property type="molecule type" value="Genomic_DNA"/>
</dbReference>
<keyword evidence="2" id="KW-0378">Hydrolase</keyword>
<organism evidence="2 3">
    <name type="scientific">Rheinheimera baltica</name>
    <dbReference type="NCBI Taxonomy" id="67576"/>
    <lineage>
        <taxon>Bacteria</taxon>
        <taxon>Pseudomonadati</taxon>
        <taxon>Pseudomonadota</taxon>
        <taxon>Gammaproteobacteria</taxon>
        <taxon>Chromatiales</taxon>
        <taxon>Chromatiaceae</taxon>
        <taxon>Rheinheimera</taxon>
    </lineage>
</organism>
<reference evidence="2 3" key="1">
    <citation type="submission" date="2022-11" db="EMBL/GenBank/DDBJ databases">
        <title>Viruses from the air-sea interface of a natural surface slick.</title>
        <authorList>
            <person name="Rahlff J."/>
            <person name="Holmfeldt K."/>
        </authorList>
    </citation>
    <scope>NUCLEOTIDE SEQUENCE [LARGE SCALE GENOMIC DNA]</scope>
    <source>
        <strain evidence="2 3">SMS4</strain>
    </source>
</reference>
<keyword evidence="2" id="KW-0645">Protease</keyword>
<feature type="region of interest" description="Disordered" evidence="1">
    <location>
        <begin position="1"/>
        <end position="139"/>
    </location>
</feature>
<keyword evidence="2" id="KW-0482">Metalloprotease</keyword>
<sequence>MLVSNYPNVSINTANPPTEMARRDAVRRDLFEPVKSAEKTGAEKPVVSDEKARVAGSNNSTVSLYDANGKETETQQAIDGRGEGRSDEQQGNASDRDSDDSTQQDAKQQDAKQKQVEQQEQREIQELKSRDMEVKAHEQAHAAIGGQYAGAPSYTYQRGPDGQQYAVGGEVPIDISPISGDPQATIQKMQQVRSAALAPAEPSGADRRIAAEAMQRQMAAQAELVMQSAQAGKTDSASDTSSDAGVAGDVTGASGKETFSYTMNEQDGSAAIVTPQRDTFAAGAEYALRRNVVSSFYARATEPQSRQFSQQA</sequence>
<dbReference type="InterPro" id="IPR021973">
    <property type="entry name" value="SprA-related"/>
</dbReference>
<evidence type="ECO:0000313" key="3">
    <source>
        <dbReference type="Proteomes" id="UP001231109"/>
    </source>
</evidence>
<feature type="compositionally biased region" description="Basic and acidic residues" evidence="1">
    <location>
        <begin position="107"/>
        <end position="139"/>
    </location>
</feature>
<proteinExistence type="predicted"/>